<reference evidence="4" key="1">
    <citation type="journal article" date="2008" name="Nat. Genet.">
        <title>The Pristionchus pacificus genome provides a unique perspective on nematode lifestyle and parasitism.</title>
        <authorList>
            <person name="Dieterich C."/>
            <person name="Clifton S.W."/>
            <person name="Schuster L.N."/>
            <person name="Chinwalla A."/>
            <person name="Delehaunty K."/>
            <person name="Dinkelacker I."/>
            <person name="Fulton L."/>
            <person name="Fulton R."/>
            <person name="Godfrey J."/>
            <person name="Minx P."/>
            <person name="Mitreva M."/>
            <person name="Roeseler W."/>
            <person name="Tian H."/>
            <person name="Witte H."/>
            <person name="Yang S.P."/>
            <person name="Wilson R.K."/>
            <person name="Sommer R.J."/>
        </authorList>
    </citation>
    <scope>NUCLEOTIDE SEQUENCE [LARGE SCALE GENOMIC DNA]</scope>
    <source>
        <strain evidence="4">PS312</strain>
    </source>
</reference>
<accession>A0A2A6CM82</accession>
<dbReference type="PANTHER" id="PTHR45847">
    <property type="entry name" value="FATTY ACID AMIDE HYDROLASE"/>
    <property type="match status" value="1"/>
</dbReference>
<dbReference type="SUPFAM" id="SSF75304">
    <property type="entry name" value="Amidase signature (AS) enzymes"/>
    <property type="match status" value="1"/>
</dbReference>
<evidence type="ECO:0000313" key="3">
    <source>
        <dbReference type="EnsemblMetazoa" id="PPA16448.1"/>
    </source>
</evidence>
<dbReference type="PROSITE" id="PS00571">
    <property type="entry name" value="AMIDASES"/>
    <property type="match status" value="1"/>
</dbReference>
<dbReference type="InterPro" id="IPR036928">
    <property type="entry name" value="AS_sf"/>
</dbReference>
<dbReference type="Proteomes" id="UP000005239">
    <property type="component" value="Unassembled WGS sequence"/>
</dbReference>
<keyword evidence="4" id="KW-1185">Reference proteome</keyword>
<evidence type="ECO:0000313" key="4">
    <source>
        <dbReference type="Proteomes" id="UP000005239"/>
    </source>
</evidence>
<dbReference type="OrthoDB" id="5846724at2759"/>
<evidence type="ECO:0000256" key="2">
    <source>
        <dbReference type="ARBA" id="ARBA00022801"/>
    </source>
</evidence>
<name>A0A2A6CM82_PRIPA</name>
<dbReference type="InterPro" id="IPR052096">
    <property type="entry name" value="Endocannabinoid_amidase"/>
</dbReference>
<evidence type="ECO:0000256" key="1">
    <source>
        <dbReference type="ARBA" id="ARBA00009199"/>
    </source>
</evidence>
<dbReference type="Gene3D" id="3.90.1300.10">
    <property type="entry name" value="Amidase signature (AS) domain"/>
    <property type="match status" value="1"/>
</dbReference>
<sequence length="575" mass="63461">MDEKTAASGLVCWTCLGEACVVAIVGLLTYYAVMWYRESSKNKAHYAALIKIAQHERDESLEWARGEAAQIESLQCGKVSAEMVMRVYYGLALQAHERTNCLTKMLKESLANARELDGKAKDRSYKKPRLFGIPLSVKEQIELAGHRNSWGMAKQLESIPKEDSYQVQKLRRMVPFCQTNVPITCMTYMCSNSIYGTSNCPQNSRRTCGGSSGGEGAIVGAGGSICGLGSDLGGSIRIPAHFCGCCGFKPTSERCSILQVPFAIPMRPMIMLTEGPLARDPHAIAEMMRSMWSDQFISSNDPLAVPMDFREDLFTEKSYRIGYYTTDNYIDPLPGNQRVVSEAVDLLKKKGHELVPFSLDDMVAECARGVFAIAIADGGAKVAARLKDEPLSFMMLPLKYALTAPFWLMKLLGWGAKLRGDSATADFLLGPSGSAVDVQTGIDKVYDGRKRLIQKMKAEKIDLLLCPSFVCPAVPHWLPNQIPHTAMMYAFFWNAMDFPAGVVTTSKWTEKDEADLKSYPGMKGLVQAAIKRRCRNSVGLPLSVQVVAPSYRDEMVLRVMVDLYDAMKQGGESSV</sequence>
<dbReference type="InterPro" id="IPR020556">
    <property type="entry name" value="Amidase_CS"/>
</dbReference>
<protein>
    <submittedName>
        <fullName evidence="3">Amidase</fullName>
    </submittedName>
</protein>
<accession>A0A8R1YG20</accession>
<proteinExistence type="inferred from homology"/>
<organism evidence="3 4">
    <name type="scientific">Pristionchus pacificus</name>
    <name type="common">Parasitic nematode worm</name>
    <dbReference type="NCBI Taxonomy" id="54126"/>
    <lineage>
        <taxon>Eukaryota</taxon>
        <taxon>Metazoa</taxon>
        <taxon>Ecdysozoa</taxon>
        <taxon>Nematoda</taxon>
        <taxon>Chromadorea</taxon>
        <taxon>Rhabditida</taxon>
        <taxon>Rhabditina</taxon>
        <taxon>Diplogasteromorpha</taxon>
        <taxon>Diplogasteroidea</taxon>
        <taxon>Neodiplogasteridae</taxon>
        <taxon>Pristionchus</taxon>
    </lineage>
</organism>
<comment type="similarity">
    <text evidence="1">Belongs to the amidase family.</text>
</comment>
<dbReference type="GO" id="GO:0017064">
    <property type="term" value="F:fatty acid amide hydrolase activity"/>
    <property type="evidence" value="ECO:0000318"/>
    <property type="project" value="GO_Central"/>
</dbReference>
<gene>
    <name evidence="3" type="primary">WBGene00106002</name>
</gene>
<dbReference type="GO" id="GO:0009062">
    <property type="term" value="P:fatty acid catabolic process"/>
    <property type="evidence" value="ECO:0000318"/>
    <property type="project" value="GO_Central"/>
</dbReference>
<keyword evidence="2" id="KW-0378">Hydrolase</keyword>
<dbReference type="PIRSF" id="PIRSF001221">
    <property type="entry name" value="Amidase_fungi"/>
    <property type="match status" value="1"/>
</dbReference>
<dbReference type="InterPro" id="IPR023631">
    <property type="entry name" value="Amidase_dom"/>
</dbReference>
<dbReference type="GO" id="GO:0004040">
    <property type="term" value="F:amidase activity"/>
    <property type="evidence" value="ECO:0000318"/>
    <property type="project" value="GO_Central"/>
</dbReference>
<dbReference type="EnsemblMetazoa" id="PPA16448.1">
    <property type="protein sequence ID" value="PPA16448.1"/>
    <property type="gene ID" value="WBGene00106002"/>
</dbReference>
<dbReference type="FunFam" id="3.90.1300.10:FF:000029">
    <property type="entry name" value="Uncharacterized protein"/>
    <property type="match status" value="1"/>
</dbReference>
<dbReference type="Pfam" id="PF01425">
    <property type="entry name" value="Amidase"/>
    <property type="match status" value="1"/>
</dbReference>
<reference evidence="3" key="2">
    <citation type="submission" date="2022-06" db="UniProtKB">
        <authorList>
            <consortium name="EnsemblMetazoa"/>
        </authorList>
    </citation>
    <scope>IDENTIFICATION</scope>
    <source>
        <strain evidence="3">PS312</strain>
    </source>
</reference>
<dbReference type="PANTHER" id="PTHR45847:SF10">
    <property type="entry name" value="FATTY ACID AMIDE HYDROLASE 1"/>
    <property type="match status" value="1"/>
</dbReference>
<dbReference type="AlphaFoldDB" id="A0A2A6CM82"/>